<keyword evidence="2" id="KW-1185">Reference proteome</keyword>
<sequence>MELNSVYDPKLLNPTKVYQIDGAFYQYLHSSGSNIHPKYVFGHLPIPGQKQKSNLVLNRDKLIIRCSEVVGITCKTSATKYCSEQLQLF</sequence>
<name>A0AA40T3K1_9NOST</name>
<evidence type="ECO:0000313" key="1">
    <source>
        <dbReference type="EMBL" id="MBD6620030.1"/>
    </source>
</evidence>
<organism evidence="1 2">
    <name type="scientific">Komarekiella delphini-convector SJRDD-AB1</name>
    <dbReference type="NCBI Taxonomy" id="2593771"/>
    <lineage>
        <taxon>Bacteria</taxon>
        <taxon>Bacillati</taxon>
        <taxon>Cyanobacteriota</taxon>
        <taxon>Cyanophyceae</taxon>
        <taxon>Nostocales</taxon>
        <taxon>Nostocaceae</taxon>
        <taxon>Komarekiella</taxon>
        <taxon>Komarekiella delphini-convector</taxon>
    </lineage>
</organism>
<gene>
    <name evidence="1" type="ORF">FNW02_30600</name>
</gene>
<dbReference type="Proteomes" id="UP001165986">
    <property type="component" value="Unassembled WGS sequence"/>
</dbReference>
<dbReference type="AlphaFoldDB" id="A0AA40T3K1"/>
<proteinExistence type="predicted"/>
<reference evidence="1" key="1">
    <citation type="submission" date="2019-07" db="EMBL/GenBank/DDBJ databases">
        <title>Toxilogical consequences of a new and cryptic species of cyanobacteria (Komarekiella delphini-convector) recovered from the epidermis of a bottlenose dolphin and 1500 ft. in the air.</title>
        <authorList>
            <person name="Brown A.O."/>
            <person name="Dvorak P."/>
            <person name="Villanueva C.D."/>
            <person name="Foss A.J."/>
            <person name="Garvey A.D."/>
            <person name="Gibson Q.A."/>
            <person name="Johansen J.R."/>
            <person name="Casamatta D.A."/>
        </authorList>
    </citation>
    <scope>NUCLEOTIDE SEQUENCE</scope>
    <source>
        <strain evidence="1">SJRDD-AB1</strain>
    </source>
</reference>
<accession>A0AA40T3K1</accession>
<dbReference type="RefSeq" id="WP_191761236.1">
    <property type="nucleotide sequence ID" value="NZ_VJXY01000053.1"/>
</dbReference>
<protein>
    <submittedName>
        <fullName evidence="1">Uncharacterized protein</fullName>
    </submittedName>
</protein>
<comment type="caution">
    <text evidence="1">The sequence shown here is derived from an EMBL/GenBank/DDBJ whole genome shotgun (WGS) entry which is preliminary data.</text>
</comment>
<evidence type="ECO:0000313" key="2">
    <source>
        <dbReference type="Proteomes" id="UP001165986"/>
    </source>
</evidence>
<dbReference type="EMBL" id="VJXY01000053">
    <property type="protein sequence ID" value="MBD6620030.1"/>
    <property type="molecule type" value="Genomic_DNA"/>
</dbReference>